<dbReference type="PANTHER" id="PTHR24114:SF2">
    <property type="entry name" value="F-BOX DOMAIN-CONTAINING PROTEIN-RELATED"/>
    <property type="match status" value="1"/>
</dbReference>
<feature type="region of interest" description="Disordered" evidence="2">
    <location>
        <begin position="95"/>
        <end position="137"/>
    </location>
</feature>
<feature type="compositionally biased region" description="Basic and acidic residues" evidence="2">
    <location>
        <begin position="31"/>
        <end position="45"/>
    </location>
</feature>
<organism evidence="4 5">
    <name type="scientific">Elysia marginata</name>
    <dbReference type="NCBI Taxonomy" id="1093978"/>
    <lineage>
        <taxon>Eukaryota</taxon>
        <taxon>Metazoa</taxon>
        <taxon>Spiralia</taxon>
        <taxon>Lophotrochozoa</taxon>
        <taxon>Mollusca</taxon>
        <taxon>Gastropoda</taxon>
        <taxon>Heterobranchia</taxon>
        <taxon>Euthyneura</taxon>
        <taxon>Panpulmonata</taxon>
        <taxon>Sacoglossa</taxon>
        <taxon>Placobranchoidea</taxon>
        <taxon>Plakobranchidae</taxon>
        <taxon>Elysia</taxon>
    </lineage>
</organism>
<proteinExistence type="predicted"/>
<protein>
    <submittedName>
        <fullName evidence="4">Leucine-rich repeat-containing protein</fullName>
    </submittedName>
</protein>
<accession>A0AAV4HIR2</accession>
<evidence type="ECO:0000259" key="3">
    <source>
        <dbReference type="PROSITE" id="PS50222"/>
    </source>
</evidence>
<keyword evidence="5" id="KW-1185">Reference proteome</keyword>
<feature type="region of interest" description="Disordered" evidence="2">
    <location>
        <begin position="1"/>
        <end position="64"/>
    </location>
</feature>
<dbReference type="InterPro" id="IPR018247">
    <property type="entry name" value="EF_Hand_1_Ca_BS"/>
</dbReference>
<dbReference type="SMART" id="SM00054">
    <property type="entry name" value="EFh"/>
    <property type="match status" value="2"/>
</dbReference>
<dbReference type="Gene3D" id="1.10.238.10">
    <property type="entry name" value="EF-hand"/>
    <property type="match status" value="1"/>
</dbReference>
<dbReference type="Pfam" id="PF13499">
    <property type="entry name" value="EF-hand_7"/>
    <property type="match status" value="1"/>
</dbReference>
<feature type="region of interest" description="Disordered" evidence="2">
    <location>
        <begin position="528"/>
        <end position="593"/>
    </location>
</feature>
<evidence type="ECO:0000256" key="1">
    <source>
        <dbReference type="ARBA" id="ARBA00022837"/>
    </source>
</evidence>
<dbReference type="InterPro" id="IPR011992">
    <property type="entry name" value="EF-hand-dom_pair"/>
</dbReference>
<reference evidence="4 5" key="1">
    <citation type="journal article" date="2021" name="Elife">
        <title>Chloroplast acquisition without the gene transfer in kleptoplastic sea slugs, Plakobranchus ocellatus.</title>
        <authorList>
            <person name="Maeda T."/>
            <person name="Takahashi S."/>
            <person name="Yoshida T."/>
            <person name="Shimamura S."/>
            <person name="Takaki Y."/>
            <person name="Nagai Y."/>
            <person name="Toyoda A."/>
            <person name="Suzuki Y."/>
            <person name="Arimoto A."/>
            <person name="Ishii H."/>
            <person name="Satoh N."/>
            <person name="Nishiyama T."/>
            <person name="Hasebe M."/>
            <person name="Maruyama T."/>
            <person name="Minagawa J."/>
            <person name="Obokata J."/>
            <person name="Shigenobu S."/>
        </authorList>
    </citation>
    <scope>NUCLEOTIDE SEQUENCE [LARGE SCALE GENOMIC DNA]</scope>
</reference>
<evidence type="ECO:0000256" key="2">
    <source>
        <dbReference type="SAM" id="MobiDB-lite"/>
    </source>
</evidence>
<feature type="compositionally biased region" description="Polar residues" evidence="2">
    <location>
        <begin position="109"/>
        <end position="120"/>
    </location>
</feature>
<dbReference type="Pfam" id="PF13516">
    <property type="entry name" value="LRR_6"/>
    <property type="match status" value="5"/>
</dbReference>
<dbReference type="Gene3D" id="3.80.10.10">
    <property type="entry name" value="Ribonuclease Inhibitor"/>
    <property type="match status" value="2"/>
</dbReference>
<feature type="compositionally biased region" description="Basic and acidic residues" evidence="2">
    <location>
        <begin position="1"/>
        <end position="14"/>
    </location>
</feature>
<sequence>MEGSRRTHVAETKKIQRKTKEKTDISLPISLDKEPAGILKKKEEPELGILRDSSNTNASDENRVMDRIASGKTVHISETRQDEADVNLDTDVVGQANNGQTEQKELNSGRGSNSDNFSDSELSEDEQQDRHVVDSDYDTDLEMNDHKWLYPEKYEHDTTGKAKYIKACQDEGVQPVRTFLNNMQEEHLQLKHHGLGPKAMKALSTPLENLSENKIGNEGAVLVCNLLSSNRHIDHVNLAGNEIGNPTVENFYNVLTQPGTVLKHLNLRHNNFDDGSAQRFKEALIENETLEFLDLGWNNFQSKGCVLLAEGLKENVGLKELAVSMNGFGLEGGKALGKALQANRTLYKLDASYCRLPIECTKDIALGLMNNDKLGVLDISYNSMDAESALVILLGLQQNDSSELLFFELGNTRVSLKFKEVGDKLSEERGLVIQHGGVSEDYKTQITELDPMEAFKRDPMTKLKEWLANAGYRLIDLMRTFDKDQSMTISIREFREGIASTKIPLTEEQLQILINKLDKDGDGEIDFSELVDGDKTHRQNKREIDKYVKEKEQKAKEQAKQEKLAMESSKKKDKKAKEKEKQEEEVLEDPTME</sequence>
<dbReference type="CDD" id="cd00051">
    <property type="entry name" value="EFh"/>
    <property type="match status" value="1"/>
</dbReference>
<gene>
    <name evidence="4" type="ORF">ElyMa_006321200</name>
</gene>
<feature type="domain" description="EF-hand" evidence="3">
    <location>
        <begin position="473"/>
        <end position="504"/>
    </location>
</feature>
<dbReference type="InterPro" id="IPR002048">
    <property type="entry name" value="EF_hand_dom"/>
</dbReference>
<feature type="compositionally biased region" description="Basic and acidic residues" evidence="2">
    <location>
        <begin position="532"/>
        <end position="584"/>
    </location>
</feature>
<comment type="caution">
    <text evidence="4">The sequence shown here is derived from an EMBL/GenBank/DDBJ whole genome shotgun (WGS) entry which is preliminary data.</text>
</comment>
<dbReference type="PROSITE" id="PS00018">
    <property type="entry name" value="EF_HAND_1"/>
    <property type="match status" value="1"/>
</dbReference>
<dbReference type="SUPFAM" id="SSF47473">
    <property type="entry name" value="EF-hand"/>
    <property type="match status" value="1"/>
</dbReference>
<dbReference type="SUPFAM" id="SSF52047">
    <property type="entry name" value="RNI-like"/>
    <property type="match status" value="1"/>
</dbReference>
<evidence type="ECO:0000313" key="4">
    <source>
        <dbReference type="EMBL" id="GFR97330.1"/>
    </source>
</evidence>
<keyword evidence="1" id="KW-0106">Calcium</keyword>
<dbReference type="InterPro" id="IPR032675">
    <property type="entry name" value="LRR_dom_sf"/>
</dbReference>
<dbReference type="InterPro" id="IPR001611">
    <property type="entry name" value="Leu-rich_rpt"/>
</dbReference>
<name>A0AAV4HIR2_9GAST</name>
<evidence type="ECO:0000313" key="5">
    <source>
        <dbReference type="Proteomes" id="UP000762676"/>
    </source>
</evidence>
<feature type="domain" description="EF-hand" evidence="3">
    <location>
        <begin position="505"/>
        <end position="540"/>
    </location>
</feature>
<dbReference type="InterPro" id="IPR052394">
    <property type="entry name" value="LRR-containing"/>
</dbReference>
<dbReference type="EMBL" id="BMAT01012698">
    <property type="protein sequence ID" value="GFR97330.1"/>
    <property type="molecule type" value="Genomic_DNA"/>
</dbReference>
<dbReference type="GO" id="GO:0005509">
    <property type="term" value="F:calcium ion binding"/>
    <property type="evidence" value="ECO:0007669"/>
    <property type="project" value="InterPro"/>
</dbReference>
<dbReference type="Proteomes" id="UP000762676">
    <property type="component" value="Unassembled WGS sequence"/>
</dbReference>
<dbReference type="SMART" id="SM00368">
    <property type="entry name" value="LRR_RI"/>
    <property type="match status" value="6"/>
</dbReference>
<dbReference type="PANTHER" id="PTHR24114">
    <property type="entry name" value="LEUCINE RICH REPEAT FAMILY PROTEIN"/>
    <property type="match status" value="1"/>
</dbReference>
<dbReference type="AlphaFoldDB" id="A0AAV4HIR2"/>
<dbReference type="PROSITE" id="PS50222">
    <property type="entry name" value="EF_HAND_2"/>
    <property type="match status" value="2"/>
</dbReference>